<gene>
    <name evidence="5" type="ORF">Fcan01_25959</name>
    <name evidence="4" type="ORF">Fcan01_26951</name>
</gene>
<organism evidence="4 6">
    <name type="scientific">Folsomia candida</name>
    <name type="common">Springtail</name>
    <dbReference type="NCBI Taxonomy" id="158441"/>
    <lineage>
        <taxon>Eukaryota</taxon>
        <taxon>Metazoa</taxon>
        <taxon>Ecdysozoa</taxon>
        <taxon>Arthropoda</taxon>
        <taxon>Hexapoda</taxon>
        <taxon>Collembola</taxon>
        <taxon>Entomobryomorpha</taxon>
        <taxon>Isotomoidea</taxon>
        <taxon>Isotomidae</taxon>
        <taxon>Proisotominae</taxon>
        <taxon>Folsomia</taxon>
    </lineage>
</organism>
<evidence type="ECO:0000313" key="6">
    <source>
        <dbReference type="Proteomes" id="UP000198287"/>
    </source>
</evidence>
<dbReference type="OMA" id="EHYWGCD"/>
<dbReference type="PROSITE" id="PS50158">
    <property type="entry name" value="ZF_CCHC"/>
    <property type="match status" value="1"/>
</dbReference>
<protein>
    <submittedName>
        <fullName evidence="4">Gag polyprotein</fullName>
    </submittedName>
</protein>
<dbReference type="EMBL" id="LNIX01000047">
    <property type="protein sequence ID" value="OXA38275.1"/>
    <property type="molecule type" value="Genomic_DNA"/>
</dbReference>
<accession>A0A226CY73</accession>
<feature type="compositionally biased region" description="Basic and acidic residues" evidence="2">
    <location>
        <begin position="188"/>
        <end position="203"/>
    </location>
</feature>
<evidence type="ECO:0000313" key="4">
    <source>
        <dbReference type="EMBL" id="OXA38275.1"/>
    </source>
</evidence>
<dbReference type="EMBL" id="LNIX01000039">
    <property type="protein sequence ID" value="OXA39423.1"/>
    <property type="molecule type" value="Genomic_DNA"/>
</dbReference>
<keyword evidence="6" id="KW-1185">Reference proteome</keyword>
<feature type="region of interest" description="Disordered" evidence="2">
    <location>
        <begin position="184"/>
        <end position="203"/>
    </location>
</feature>
<dbReference type="PANTHER" id="PTHR47331:SF1">
    <property type="entry name" value="GAG-LIKE PROTEIN"/>
    <property type="match status" value="1"/>
</dbReference>
<sequence>MEDLKATRTPFRRKFTRTLNELKIILDSDNPDEEEVEVKMERMKVAIENLQLSDDKILAKMLADKCSEEEYQAEYDSMDKYRDEWSDFCVKKNENISLASMYDDLESNLRGLESLGVTFKESAAFLYPMIESGLPIELVKVWQRSALSGYGDEEIKPVEERLTCLMKFIRAEVKGAQRLTFVIPSQKQPEKDKKKDNHRGEGYHKSDVATAAGLFSGHSSTCIFCDKNHASVDCWRGPQMTMKEKNGRVKDRKCCYKCLRSGHFSSNCKAKLKCIICSRQHVVVMCPEVAQKAQEQEARPVDREEIRGGAPSAMTSHECAGDVLLQTLLVRIYNNDKSRYRVARLVFDNGSQGSSVRRDTAEALRLEPVGEVWSRKVLFGGQLTERRRHNRLRVTLSSPDGNTQRDLEVLDEPEICGRLRRIPKGPWLEELAQNRIMLSDMKSQNPEIEVLVGSDYFGQLMTGRVVQLACGLTAM</sequence>
<feature type="non-terminal residue" evidence="4">
    <location>
        <position position="475"/>
    </location>
</feature>
<dbReference type="OrthoDB" id="10061868at2759"/>
<dbReference type="Proteomes" id="UP000198287">
    <property type="component" value="Unassembled WGS sequence"/>
</dbReference>
<dbReference type="GO" id="GO:0003676">
    <property type="term" value="F:nucleic acid binding"/>
    <property type="evidence" value="ECO:0007669"/>
    <property type="project" value="InterPro"/>
</dbReference>
<keyword evidence="1" id="KW-0863">Zinc-finger</keyword>
<evidence type="ECO:0000256" key="2">
    <source>
        <dbReference type="SAM" id="MobiDB-lite"/>
    </source>
</evidence>
<dbReference type="PANTHER" id="PTHR47331">
    <property type="entry name" value="PHD-TYPE DOMAIN-CONTAINING PROTEIN"/>
    <property type="match status" value="1"/>
</dbReference>
<proteinExistence type="predicted"/>
<reference evidence="4 6" key="1">
    <citation type="submission" date="2015-12" db="EMBL/GenBank/DDBJ databases">
        <title>The genome of Folsomia candida.</title>
        <authorList>
            <person name="Faddeeva A."/>
            <person name="Derks M.F."/>
            <person name="Anvar Y."/>
            <person name="Smit S."/>
            <person name="Van Straalen N."/>
            <person name="Roelofs D."/>
        </authorList>
    </citation>
    <scope>NUCLEOTIDE SEQUENCE [LARGE SCALE GENOMIC DNA]</scope>
    <source>
        <strain evidence="4 6">VU population</strain>
        <tissue evidence="4">Whole body</tissue>
    </source>
</reference>
<feature type="domain" description="CCHC-type" evidence="3">
    <location>
        <begin position="255"/>
        <end position="269"/>
    </location>
</feature>
<dbReference type="AlphaFoldDB" id="A0A226CY73"/>
<dbReference type="GO" id="GO:0008270">
    <property type="term" value="F:zinc ion binding"/>
    <property type="evidence" value="ECO:0007669"/>
    <property type="project" value="UniProtKB-KW"/>
</dbReference>
<comment type="caution">
    <text evidence="4">The sequence shown here is derived from an EMBL/GenBank/DDBJ whole genome shotgun (WGS) entry which is preliminary data.</text>
</comment>
<evidence type="ECO:0000259" key="3">
    <source>
        <dbReference type="PROSITE" id="PS50158"/>
    </source>
</evidence>
<dbReference type="InterPro" id="IPR001878">
    <property type="entry name" value="Znf_CCHC"/>
</dbReference>
<name>A0A226CY73_FOLCA</name>
<evidence type="ECO:0000256" key="1">
    <source>
        <dbReference type="PROSITE-ProRule" id="PRU00047"/>
    </source>
</evidence>
<evidence type="ECO:0000313" key="5">
    <source>
        <dbReference type="EMBL" id="OXA39423.1"/>
    </source>
</evidence>
<keyword evidence="1" id="KW-0862">Zinc</keyword>
<keyword evidence="1" id="KW-0479">Metal-binding</keyword>